<dbReference type="GO" id="GO:0005096">
    <property type="term" value="F:GTPase activator activity"/>
    <property type="evidence" value="ECO:0007669"/>
    <property type="project" value="UniProtKB-KW"/>
</dbReference>
<protein>
    <recommendedName>
        <fullName evidence="8">TBC1 domain family member 15</fullName>
    </recommendedName>
    <alternativeName>
        <fullName evidence="9">GTPase-activating protein RAB7</fullName>
    </alternativeName>
</protein>
<dbReference type="Proteomes" id="UP000192223">
    <property type="component" value="Unplaced"/>
</dbReference>
<accession>A0A1W4WS45</accession>
<feature type="domain" description="Rab-GAP TBC" evidence="10">
    <location>
        <begin position="325"/>
        <end position="535"/>
    </location>
</feature>
<dbReference type="GO" id="GO:0005737">
    <property type="term" value="C:cytoplasm"/>
    <property type="evidence" value="ECO:0007669"/>
    <property type="project" value="UniProtKB-SubCell"/>
</dbReference>
<proteinExistence type="predicted"/>
<comment type="subcellular location">
    <subcellularLocation>
        <location evidence="1">Cytoplasm</location>
    </subcellularLocation>
</comment>
<sequence length="660" mass="76766">METNCNKMEDSDEFMELYIQDGVLLNSAPATYMNCINTTGTLLITEYLNSNKTRYIEWKPNDVTIDSDVQDQEWAVVNTVKGRNRTFSGSLPPESSNRSKYIKINFKDIKSFRVARSSHKLTFYDGKSDPICTFTFLHCNCDSFVGCLKSFMRTALAKRDKHLFIVLDDYLDTPETNRLDKSFAELDLFQEQPSDLMWRFVKNFQNKPYETTMEAFSKLTDIGRKNYSPTNEPSVSGNLENSMLSVYRGPEHRYMDDEVNELLNRSLEGVDYSLSTQYEYVPKLPERKEPPRGTPLTIEQWKTLQDNEGRIEDVEPIKAIIFRGGIDPALRKEVWKYLLDYYPWNSTHEERSKIIEKKKAEYYTMKRQWSTMSQIQEDNFSDFRERKSLIEKDVRRTDRTLDYFSGDNNPNLEVLYDILMTYAMYNFDLGYVQGMSDLLSPILNLEDNEVDAFWCFVGFMNKVSLNFDIDQAGMKEQLQHLHTLLEFLQPELANYLDHHDSGNMFFCFRWVLVWFKRELSQEDTTRLWEVLWTGVPCHNFHLLVCIAILETEKDALVGNNYGFTEILRHVNDLSGNLNVDAMICRAEGMYYQIREAEHLTNNIRSILGLPLVNGTTDTNDSKEASPLTSTDVSNDLQSCSLEAIGDEEVQCDRAINLSYL</sequence>
<evidence type="ECO:0000256" key="8">
    <source>
        <dbReference type="ARBA" id="ARBA00067480"/>
    </source>
</evidence>
<keyword evidence="4" id="KW-0597">Phosphoprotein</keyword>
<keyword evidence="2" id="KW-0343">GTPase activation</keyword>
<evidence type="ECO:0000256" key="1">
    <source>
        <dbReference type="ARBA" id="ARBA00004496"/>
    </source>
</evidence>
<evidence type="ECO:0000256" key="2">
    <source>
        <dbReference type="ARBA" id="ARBA00022468"/>
    </source>
</evidence>
<evidence type="ECO:0000256" key="7">
    <source>
        <dbReference type="ARBA" id="ARBA00065268"/>
    </source>
</evidence>
<gene>
    <name evidence="12" type="primary">LOC108738011</name>
</gene>
<dbReference type="Pfam" id="PF00566">
    <property type="entry name" value="RabGAP-TBC"/>
    <property type="match status" value="1"/>
</dbReference>
<dbReference type="Gene3D" id="1.10.472.80">
    <property type="entry name" value="Ypt/Rab-GAP domain of gyp1p, domain 3"/>
    <property type="match status" value="1"/>
</dbReference>
<evidence type="ECO:0000256" key="4">
    <source>
        <dbReference type="ARBA" id="ARBA00022553"/>
    </source>
</evidence>
<dbReference type="PANTHER" id="PTHR22957">
    <property type="entry name" value="TBC1 DOMAIN FAMILY MEMBER GTPASE-ACTIVATING PROTEIN"/>
    <property type="match status" value="1"/>
</dbReference>
<evidence type="ECO:0000256" key="6">
    <source>
        <dbReference type="ARBA" id="ARBA00055283"/>
    </source>
</evidence>
<dbReference type="STRING" id="224129.A0A1W4WS45"/>
<dbReference type="InterPro" id="IPR035969">
    <property type="entry name" value="Rab-GAP_TBC_sf"/>
</dbReference>
<name>A0A1W4WS45_AGRPL</name>
<evidence type="ECO:0000313" key="11">
    <source>
        <dbReference type="Proteomes" id="UP000192223"/>
    </source>
</evidence>
<evidence type="ECO:0000256" key="9">
    <source>
        <dbReference type="ARBA" id="ARBA00082539"/>
    </source>
</evidence>
<dbReference type="FunFam" id="1.10.472.80:FF:000005">
    <property type="entry name" value="TBC1 domain family member 15"/>
    <property type="match status" value="1"/>
</dbReference>
<comment type="function">
    <text evidence="6">Acts as a GTPase activating protein for RAB7A. Does not act on RAB4, RAB5 or RAB6.</text>
</comment>
<dbReference type="RefSeq" id="XP_018326721.1">
    <property type="nucleotide sequence ID" value="XM_018471219.2"/>
</dbReference>
<dbReference type="SMART" id="SM00164">
    <property type="entry name" value="TBC"/>
    <property type="match status" value="1"/>
</dbReference>
<reference evidence="12" key="1">
    <citation type="submission" date="2025-08" db="UniProtKB">
        <authorList>
            <consortium name="RefSeq"/>
        </authorList>
    </citation>
    <scope>IDENTIFICATION</scope>
    <source>
        <tissue evidence="12">Entire body</tissue>
    </source>
</reference>
<dbReference type="AlphaFoldDB" id="A0A1W4WS45"/>
<dbReference type="InParanoid" id="A0A1W4WS45"/>
<keyword evidence="11" id="KW-1185">Reference proteome</keyword>
<dbReference type="Gene3D" id="1.10.8.270">
    <property type="entry name" value="putative rabgap domain of human tbc1 domain family member 14 like domains"/>
    <property type="match status" value="1"/>
</dbReference>
<comment type="subunit">
    <text evidence="7">Interacts with non-phosphorylated form of RAB8A; phosphorylation of RAB8A at 'Thr-72' disrupts this interaction. Interacts with ARMC12.</text>
</comment>
<organism evidence="11 12">
    <name type="scientific">Agrilus planipennis</name>
    <name type="common">Emerald ash borer</name>
    <name type="synonym">Agrilus marcopoli</name>
    <dbReference type="NCBI Taxonomy" id="224129"/>
    <lineage>
        <taxon>Eukaryota</taxon>
        <taxon>Metazoa</taxon>
        <taxon>Ecdysozoa</taxon>
        <taxon>Arthropoda</taxon>
        <taxon>Hexapoda</taxon>
        <taxon>Insecta</taxon>
        <taxon>Pterygota</taxon>
        <taxon>Neoptera</taxon>
        <taxon>Endopterygota</taxon>
        <taxon>Coleoptera</taxon>
        <taxon>Polyphaga</taxon>
        <taxon>Elateriformia</taxon>
        <taxon>Buprestoidea</taxon>
        <taxon>Buprestidae</taxon>
        <taxon>Agrilinae</taxon>
        <taxon>Agrilus</taxon>
    </lineage>
</organism>
<dbReference type="PANTHER" id="PTHR22957:SF645">
    <property type="entry name" value="LD27216P"/>
    <property type="match status" value="1"/>
</dbReference>
<dbReference type="OrthoDB" id="10264062at2759"/>
<evidence type="ECO:0000259" key="10">
    <source>
        <dbReference type="PROSITE" id="PS50086"/>
    </source>
</evidence>
<keyword evidence="3" id="KW-0963">Cytoplasm</keyword>
<dbReference type="CTD" id="33184"/>
<dbReference type="FunCoup" id="A0A1W4WS45">
    <property type="interactions" value="299"/>
</dbReference>
<evidence type="ECO:0000256" key="3">
    <source>
        <dbReference type="ARBA" id="ARBA00022490"/>
    </source>
</evidence>
<dbReference type="SUPFAM" id="SSF47923">
    <property type="entry name" value="Ypt/Rab-GAP domain of gyp1p"/>
    <property type="match status" value="2"/>
</dbReference>
<keyword evidence="5" id="KW-0007">Acetylation</keyword>
<dbReference type="PROSITE" id="PS50086">
    <property type="entry name" value="TBC_RABGAP"/>
    <property type="match status" value="1"/>
</dbReference>
<dbReference type="KEGG" id="apln:108738011"/>
<dbReference type="GeneID" id="108738011"/>
<evidence type="ECO:0000256" key="5">
    <source>
        <dbReference type="ARBA" id="ARBA00022990"/>
    </source>
</evidence>
<evidence type="ECO:0000313" key="12">
    <source>
        <dbReference type="RefSeq" id="XP_018326721.1"/>
    </source>
</evidence>
<dbReference type="FunFam" id="1.10.8.270:FF:000005">
    <property type="entry name" value="TBC1 domain family member 15"/>
    <property type="match status" value="1"/>
</dbReference>
<dbReference type="InterPro" id="IPR000195">
    <property type="entry name" value="Rab-GAP-TBC_dom"/>
</dbReference>